<dbReference type="Pfam" id="PF21570">
    <property type="entry name" value="ArgZ-like_C_2nd"/>
    <property type="match status" value="1"/>
</dbReference>
<gene>
    <name evidence="2" type="ORF">MNBD_NITROSPINAE03-94</name>
</gene>
<dbReference type="AlphaFoldDB" id="A0A3B1C0V0"/>
<dbReference type="SUPFAM" id="SSF52467">
    <property type="entry name" value="DHS-like NAD/FAD-binding domain"/>
    <property type="match status" value="1"/>
</dbReference>
<accession>A0A3B1C0V0</accession>
<protein>
    <recommendedName>
        <fullName evidence="1">Arginine dihydrolase ArgZ/ArgE-like C-terminal second subdomain domain-containing protein</fullName>
    </recommendedName>
</protein>
<dbReference type="EMBL" id="UOGB01000281">
    <property type="protein sequence ID" value="VAX23819.1"/>
    <property type="molecule type" value="Genomic_DNA"/>
</dbReference>
<organism evidence="2">
    <name type="scientific">hydrothermal vent metagenome</name>
    <dbReference type="NCBI Taxonomy" id="652676"/>
    <lineage>
        <taxon>unclassified sequences</taxon>
        <taxon>metagenomes</taxon>
        <taxon>ecological metagenomes</taxon>
    </lineage>
</organism>
<dbReference type="InterPro" id="IPR048963">
    <property type="entry name" value="ArgZ/ArgE-like_C_2nd"/>
</dbReference>
<dbReference type="Gene3D" id="3.40.50.10690">
    <property type="entry name" value="putative lor/sdh protein like domains"/>
    <property type="match status" value="1"/>
</dbReference>
<sequence>MNSSSLFDRSRLRLKPLSERKSDLDVSIIKNLEPGGANYPELAKVAARIQKARDKKAAVIMIIGAHVLRSGTQRYITDMMEKGLVTLVATNGAGAIHDFELALTGKTTESVAQYISEGQFGLWEETARINDIVADGHKQNLGLGEAIGKAIEQEKMEHRDISIFAAGYRLGVPVTSHVGIGYDIIHEHPNCDGAAYGATSYADFLTFAHEVENLEGGVVMNFGSSVMGPEVFLKALSMARNVAHTENRTIRRFTTLVCDLHPIPGDFCSEPPKSQPEYYFRPFKTMLIRTVADGGESFYVQGDHSETIPRLWTILTGDASKQG</sequence>
<dbReference type="InterPro" id="IPR029035">
    <property type="entry name" value="DHS-like_NAD/FAD-binding_dom"/>
</dbReference>
<name>A0A3B1C0V0_9ZZZZ</name>
<proteinExistence type="predicted"/>
<reference evidence="2" key="1">
    <citation type="submission" date="2018-06" db="EMBL/GenBank/DDBJ databases">
        <authorList>
            <person name="Zhirakovskaya E."/>
        </authorList>
    </citation>
    <scope>NUCLEOTIDE SEQUENCE</scope>
</reference>
<evidence type="ECO:0000313" key="2">
    <source>
        <dbReference type="EMBL" id="VAX23819.1"/>
    </source>
</evidence>
<feature type="domain" description="Arginine dihydrolase ArgZ/ArgE-like C-terminal second subdomain" evidence="1">
    <location>
        <begin position="44"/>
        <end position="137"/>
    </location>
</feature>
<evidence type="ECO:0000259" key="1">
    <source>
        <dbReference type="Pfam" id="PF21570"/>
    </source>
</evidence>